<evidence type="ECO:0000256" key="4">
    <source>
        <dbReference type="ARBA" id="ARBA00022475"/>
    </source>
</evidence>
<dbReference type="NCBIfam" id="TIGR01726">
    <property type="entry name" value="HEQRo_perm_3TM"/>
    <property type="match status" value="1"/>
</dbReference>
<feature type="transmembrane region" description="Helical" evidence="8">
    <location>
        <begin position="245"/>
        <end position="265"/>
    </location>
</feature>
<dbReference type="InterPro" id="IPR035906">
    <property type="entry name" value="MetI-like_sf"/>
</dbReference>
<feature type="transmembrane region" description="Helical" evidence="8">
    <location>
        <begin position="347"/>
        <end position="365"/>
    </location>
</feature>
<proteinExistence type="inferred from homology"/>
<evidence type="ECO:0000256" key="2">
    <source>
        <dbReference type="ARBA" id="ARBA00010072"/>
    </source>
</evidence>
<evidence type="ECO:0000256" key="6">
    <source>
        <dbReference type="ARBA" id="ARBA00022989"/>
    </source>
</evidence>
<feature type="transmembrane region" description="Helical" evidence="8">
    <location>
        <begin position="108"/>
        <end position="126"/>
    </location>
</feature>
<dbReference type="PROSITE" id="PS50928">
    <property type="entry name" value="ABC_TM1"/>
    <property type="match status" value="1"/>
</dbReference>
<dbReference type="GO" id="GO:0043190">
    <property type="term" value="C:ATP-binding cassette (ABC) transporter complex"/>
    <property type="evidence" value="ECO:0007669"/>
    <property type="project" value="InterPro"/>
</dbReference>
<keyword evidence="4" id="KW-1003">Cell membrane</keyword>
<feature type="transmembrane region" description="Helical" evidence="8">
    <location>
        <begin position="133"/>
        <end position="154"/>
    </location>
</feature>
<reference evidence="11" key="1">
    <citation type="submission" date="2016-10" db="EMBL/GenBank/DDBJ databases">
        <authorList>
            <person name="Varghese N."/>
            <person name="Submissions S."/>
        </authorList>
    </citation>
    <scope>NUCLEOTIDE SEQUENCE [LARGE SCALE GENOMIC DNA]</scope>
    <source>
        <strain evidence="11">CGMCC 1.11022</strain>
    </source>
</reference>
<evidence type="ECO:0000313" key="11">
    <source>
        <dbReference type="Proteomes" id="UP000198894"/>
    </source>
</evidence>
<gene>
    <name evidence="10" type="ORF">SAMN05428953_106257</name>
</gene>
<evidence type="ECO:0000313" key="10">
    <source>
        <dbReference type="EMBL" id="SDJ47907.1"/>
    </source>
</evidence>
<dbReference type="Proteomes" id="UP000198894">
    <property type="component" value="Unassembled WGS sequence"/>
</dbReference>
<dbReference type="AlphaFoldDB" id="A0A1G8U2E5"/>
<evidence type="ECO:0000256" key="7">
    <source>
        <dbReference type="ARBA" id="ARBA00023136"/>
    </source>
</evidence>
<sequence>MSGQSLHPPLVGAPLLPPMAPPSGIRPSPATWIRKNLFSTPFSGVLTICFTVLAAWLLHQFVSFAVLDAVWAGGQEQCRANPEGACWPFIVEKFDYLRYGAYPVSERWRVDLTLAIGAVLIAWLLWKRAPRRNVAALLFFVAYPVVAFVLLRGVASLDLPVIDTVLWGGLLITLLMSIVGIVFSLPLGVLLALGRRSELPFVRAVCVIFIEVVRGVPFITVLFMANFMMPLFVPDYLTPDRLLRPLIAIALFSSAYMAEVVRAGLQAIPKGQYEAAKALGVSYFTMMRLIILPQALTIVIPGIVSTFIGLFKDTTLVAIVGIADFLRAVETARVDPNWAGPTISSTGYLFAGLVYWIFCFGMSRYSQSMERALARGHKS</sequence>
<comment type="similarity">
    <text evidence="2">Belongs to the binding-protein-dependent transport system permease family. HisMQ subfamily.</text>
</comment>
<accession>A0A1G8U2E5</accession>
<feature type="transmembrane region" description="Helical" evidence="8">
    <location>
        <begin position="286"/>
        <end position="311"/>
    </location>
</feature>
<dbReference type="Pfam" id="PF00528">
    <property type="entry name" value="BPD_transp_1"/>
    <property type="match status" value="1"/>
</dbReference>
<dbReference type="PANTHER" id="PTHR30614:SF41">
    <property type="entry name" value="INNER MEMBRANE AMINO-ACID ABC TRANSPORTER PERMEASE PROTEIN YHDY"/>
    <property type="match status" value="1"/>
</dbReference>
<feature type="transmembrane region" description="Helical" evidence="8">
    <location>
        <begin position="166"/>
        <end position="193"/>
    </location>
</feature>
<evidence type="ECO:0000256" key="5">
    <source>
        <dbReference type="ARBA" id="ARBA00022692"/>
    </source>
</evidence>
<evidence type="ECO:0000256" key="1">
    <source>
        <dbReference type="ARBA" id="ARBA00004429"/>
    </source>
</evidence>
<name>A0A1G8U2E5_9HYPH</name>
<dbReference type="PANTHER" id="PTHR30614">
    <property type="entry name" value="MEMBRANE COMPONENT OF AMINO ACID ABC TRANSPORTER"/>
    <property type="match status" value="1"/>
</dbReference>
<dbReference type="Gene3D" id="1.10.3720.10">
    <property type="entry name" value="MetI-like"/>
    <property type="match status" value="1"/>
</dbReference>
<feature type="domain" description="ABC transmembrane type-1" evidence="9">
    <location>
        <begin position="170"/>
        <end position="359"/>
    </location>
</feature>
<dbReference type="InterPro" id="IPR000515">
    <property type="entry name" value="MetI-like"/>
</dbReference>
<evidence type="ECO:0000256" key="3">
    <source>
        <dbReference type="ARBA" id="ARBA00022448"/>
    </source>
</evidence>
<feature type="transmembrane region" description="Helical" evidence="8">
    <location>
        <begin position="36"/>
        <end position="58"/>
    </location>
</feature>
<protein>
    <submittedName>
        <fullName evidence="10">General L-amino acid transport system permease protein</fullName>
    </submittedName>
</protein>
<keyword evidence="7 8" id="KW-0472">Membrane</keyword>
<organism evidence="10 11">
    <name type="scientific">Mesorhizobium muleiense</name>
    <dbReference type="NCBI Taxonomy" id="1004279"/>
    <lineage>
        <taxon>Bacteria</taxon>
        <taxon>Pseudomonadati</taxon>
        <taxon>Pseudomonadota</taxon>
        <taxon>Alphaproteobacteria</taxon>
        <taxon>Hyphomicrobiales</taxon>
        <taxon>Phyllobacteriaceae</taxon>
        <taxon>Mesorhizobium</taxon>
    </lineage>
</organism>
<dbReference type="InterPro" id="IPR043429">
    <property type="entry name" value="ArtM/GltK/GlnP/TcyL/YhdX-like"/>
</dbReference>
<feature type="transmembrane region" description="Helical" evidence="8">
    <location>
        <begin position="205"/>
        <end position="225"/>
    </location>
</feature>
<keyword evidence="5 8" id="KW-0812">Transmembrane</keyword>
<comment type="subcellular location">
    <subcellularLocation>
        <location evidence="1">Cell inner membrane</location>
        <topology evidence="1">Multi-pass membrane protein</topology>
    </subcellularLocation>
    <subcellularLocation>
        <location evidence="8">Cell membrane</location>
        <topology evidence="8">Multi-pass membrane protein</topology>
    </subcellularLocation>
</comment>
<dbReference type="GO" id="GO:0022857">
    <property type="term" value="F:transmembrane transporter activity"/>
    <property type="evidence" value="ECO:0007669"/>
    <property type="project" value="InterPro"/>
</dbReference>
<keyword evidence="3 8" id="KW-0813">Transport</keyword>
<keyword evidence="11" id="KW-1185">Reference proteome</keyword>
<evidence type="ECO:0000259" key="9">
    <source>
        <dbReference type="PROSITE" id="PS50928"/>
    </source>
</evidence>
<dbReference type="InterPro" id="IPR010065">
    <property type="entry name" value="AA_ABC_transptr_permease_3TM"/>
</dbReference>
<dbReference type="CDD" id="cd06261">
    <property type="entry name" value="TM_PBP2"/>
    <property type="match status" value="1"/>
</dbReference>
<dbReference type="SUPFAM" id="SSF161098">
    <property type="entry name" value="MetI-like"/>
    <property type="match status" value="1"/>
</dbReference>
<keyword evidence="6 8" id="KW-1133">Transmembrane helix</keyword>
<evidence type="ECO:0000256" key="8">
    <source>
        <dbReference type="RuleBase" id="RU363032"/>
    </source>
</evidence>
<dbReference type="GO" id="GO:0006865">
    <property type="term" value="P:amino acid transport"/>
    <property type="evidence" value="ECO:0007669"/>
    <property type="project" value="TreeGrafter"/>
</dbReference>
<dbReference type="EMBL" id="FNEE01000006">
    <property type="protein sequence ID" value="SDJ47907.1"/>
    <property type="molecule type" value="Genomic_DNA"/>
</dbReference>